<name>A0A1G2TXP8_9BACT</name>
<evidence type="ECO:0000313" key="2">
    <source>
        <dbReference type="Proteomes" id="UP000178404"/>
    </source>
</evidence>
<dbReference type="EMBL" id="MHWA01000015">
    <property type="protein sequence ID" value="OHB01342.1"/>
    <property type="molecule type" value="Genomic_DNA"/>
</dbReference>
<organism evidence="1 2">
    <name type="scientific">Candidatus Zambryskibacteria bacterium RIFCSPLOWO2_01_FULL_35_19</name>
    <dbReference type="NCBI Taxonomy" id="1802757"/>
    <lineage>
        <taxon>Bacteria</taxon>
        <taxon>Candidatus Zambryskiibacteriota</taxon>
    </lineage>
</organism>
<dbReference type="Proteomes" id="UP000178404">
    <property type="component" value="Unassembled WGS sequence"/>
</dbReference>
<proteinExistence type="predicted"/>
<comment type="caution">
    <text evidence="1">The sequence shown here is derived from an EMBL/GenBank/DDBJ whole genome shotgun (WGS) entry which is preliminary data.</text>
</comment>
<dbReference type="AlphaFoldDB" id="A0A1G2TXP8"/>
<reference evidence="1 2" key="1">
    <citation type="journal article" date="2016" name="Nat. Commun.">
        <title>Thousands of microbial genomes shed light on interconnected biogeochemical processes in an aquifer system.</title>
        <authorList>
            <person name="Anantharaman K."/>
            <person name="Brown C.T."/>
            <person name="Hug L.A."/>
            <person name="Sharon I."/>
            <person name="Castelle C.J."/>
            <person name="Probst A.J."/>
            <person name="Thomas B.C."/>
            <person name="Singh A."/>
            <person name="Wilkins M.J."/>
            <person name="Karaoz U."/>
            <person name="Brodie E.L."/>
            <person name="Williams K.H."/>
            <person name="Hubbard S.S."/>
            <person name="Banfield J.F."/>
        </authorList>
    </citation>
    <scope>NUCLEOTIDE SEQUENCE [LARGE SCALE GENOMIC DNA]</scope>
</reference>
<gene>
    <name evidence="1" type="ORF">A3A90_00515</name>
</gene>
<protein>
    <submittedName>
        <fullName evidence="1">Uncharacterized protein</fullName>
    </submittedName>
</protein>
<evidence type="ECO:0000313" key="1">
    <source>
        <dbReference type="EMBL" id="OHB01342.1"/>
    </source>
</evidence>
<accession>A0A1G2TXP8</accession>
<sequence>MARLAFSQKRTVFADNNHRRNDRKSLMGLGIMWWLNSCLFVARLKRRAKCSSPAFPRKKIEEKEAGLINASYPPLPKS</sequence>